<dbReference type="AlphaFoldDB" id="A0A0A2TFR4"/>
<keyword evidence="2" id="KW-1185">Reference proteome</keyword>
<dbReference type="RefSeq" id="WP_052111114.1">
    <property type="nucleotide sequence ID" value="NZ_AVBF01000003.1"/>
</dbReference>
<dbReference type="STRING" id="1385514.N782_15620"/>
<proteinExistence type="predicted"/>
<dbReference type="SUPFAM" id="SSF53474">
    <property type="entry name" value="alpha/beta-Hydrolases"/>
    <property type="match status" value="1"/>
</dbReference>
<protein>
    <recommendedName>
        <fullName evidence="3">Hydrolase</fullName>
    </recommendedName>
</protein>
<comment type="caution">
    <text evidence="1">The sequence shown here is derived from an EMBL/GenBank/DDBJ whole genome shotgun (WGS) entry which is preliminary data.</text>
</comment>
<dbReference type="EMBL" id="AVBF01000003">
    <property type="protein sequence ID" value="KGP74369.1"/>
    <property type="molecule type" value="Genomic_DNA"/>
</dbReference>
<dbReference type="eggNOG" id="COG1506">
    <property type="taxonomic scope" value="Bacteria"/>
</dbReference>
<dbReference type="Gene3D" id="3.40.50.1820">
    <property type="entry name" value="alpha/beta hydrolase"/>
    <property type="match status" value="1"/>
</dbReference>
<dbReference type="InterPro" id="IPR029058">
    <property type="entry name" value="AB_hydrolase_fold"/>
</dbReference>
<dbReference type="Proteomes" id="UP000030147">
    <property type="component" value="Unassembled WGS sequence"/>
</dbReference>
<sequence>MDNSLDAITRTFEMDKQTCLLHLPEKPNGFLVLYLGDAGHYVEEHQSFWSEHPERANLLNQLLENGYTLFTSHLYGNGWGSPKTTHLLHQVFQFVRRKEIINPYIHVIAEGMGALTALRWQENHNIPIRSFVFFTPCLSMKALFNQERSNQVFFKRLKKELATSYEMDEKKIESSLIQPSSLPRTETPTLIFHDVSSQHYSVHEHSRRFEEDQHYLNRRVELKLAIHPILPRVTTSILQFMKEHETTLSNSY</sequence>
<evidence type="ECO:0000313" key="1">
    <source>
        <dbReference type="EMBL" id="KGP74369.1"/>
    </source>
</evidence>
<reference evidence="1 2" key="1">
    <citation type="journal article" date="2015" name="Stand. Genomic Sci.">
        <title>High quality draft genome sequence of the moderately halophilic bacterium Pontibacillus yanchengensis Y32(T) and comparison among Pontibacillus genomes.</title>
        <authorList>
            <person name="Huang J."/>
            <person name="Qiao Z.X."/>
            <person name="Tang J.W."/>
            <person name="Wang G."/>
        </authorList>
    </citation>
    <scope>NUCLEOTIDE SEQUENCE [LARGE SCALE GENOMIC DNA]</scope>
    <source>
        <strain evidence="1 2">Y32</strain>
    </source>
</reference>
<accession>A0A0A2TFR4</accession>
<evidence type="ECO:0000313" key="2">
    <source>
        <dbReference type="Proteomes" id="UP000030147"/>
    </source>
</evidence>
<gene>
    <name evidence="1" type="ORF">N782_15620</name>
</gene>
<organism evidence="1 2">
    <name type="scientific">Pontibacillus yanchengensis Y32</name>
    <dbReference type="NCBI Taxonomy" id="1385514"/>
    <lineage>
        <taxon>Bacteria</taxon>
        <taxon>Bacillati</taxon>
        <taxon>Bacillota</taxon>
        <taxon>Bacilli</taxon>
        <taxon>Bacillales</taxon>
        <taxon>Bacillaceae</taxon>
        <taxon>Pontibacillus</taxon>
    </lineage>
</organism>
<dbReference type="OrthoDB" id="2986585at2"/>
<evidence type="ECO:0008006" key="3">
    <source>
        <dbReference type="Google" id="ProtNLM"/>
    </source>
</evidence>
<name>A0A0A2TFR4_9BACI</name>